<protein>
    <submittedName>
        <fullName evidence="1">Uncharacterized protein</fullName>
    </submittedName>
</protein>
<keyword evidence="2" id="KW-1185">Reference proteome</keyword>
<comment type="caution">
    <text evidence="1">The sequence shown here is derived from an EMBL/GenBank/DDBJ whole genome shotgun (WGS) entry which is preliminary data.</text>
</comment>
<dbReference type="AlphaFoldDB" id="V4H8T6"/>
<gene>
    <name evidence="1" type="ORF">K933_15415</name>
</gene>
<dbReference type="EMBL" id="ASGZ01000062">
    <property type="protein sequence ID" value="ESP87130.1"/>
    <property type="molecule type" value="Genomic_DNA"/>
</dbReference>
<proteinExistence type="predicted"/>
<reference evidence="1 2" key="1">
    <citation type="journal article" date="2013" name="Genome Announc.">
        <title>Draft Genome Sequence of 'Candidatus Halobonum tyrrellensis' Strain G22, Isolated from the Hypersaline Waters of Lake Tyrrell, Australia.</title>
        <authorList>
            <person name="Ugalde J.A."/>
            <person name="Narasingarao P."/>
            <person name="Kuo S."/>
            <person name="Podell S."/>
            <person name="Allen E.E."/>
        </authorList>
    </citation>
    <scope>NUCLEOTIDE SEQUENCE [LARGE SCALE GENOMIC DNA]</scope>
    <source>
        <strain evidence="1 2">G22</strain>
    </source>
</reference>
<dbReference type="InterPro" id="IPR055944">
    <property type="entry name" value="DUF7522"/>
</dbReference>
<accession>V4H8T6</accession>
<sequence length="125" mass="13752">MSSAEPLVSSDRADQFERVARTSVGDRLRSITYFTPDDHEQVYLRSDLDADADLVGFVEQARDGFRANTAYADSELGEYEYTVRRFSDGTLVRVTSGDEGVFVTAETLTVERAGETASALLDLLG</sequence>
<dbReference type="RefSeq" id="WP_023395654.1">
    <property type="nucleotide sequence ID" value="NZ_ASGZ01000062.1"/>
</dbReference>
<dbReference type="OrthoDB" id="256252at2157"/>
<dbReference type="STRING" id="1324957.K933_15415"/>
<evidence type="ECO:0000313" key="2">
    <source>
        <dbReference type="Proteomes" id="UP000017840"/>
    </source>
</evidence>
<dbReference type="eggNOG" id="arCOG07569">
    <property type="taxonomic scope" value="Archaea"/>
</dbReference>
<name>V4H8T6_9EURY</name>
<evidence type="ECO:0000313" key="1">
    <source>
        <dbReference type="EMBL" id="ESP87130.1"/>
    </source>
</evidence>
<dbReference type="Proteomes" id="UP000017840">
    <property type="component" value="Unassembled WGS sequence"/>
</dbReference>
<organism evidence="1 2">
    <name type="scientific">Candidatus Halobonum tyrrellensis G22</name>
    <dbReference type="NCBI Taxonomy" id="1324957"/>
    <lineage>
        <taxon>Archaea</taxon>
        <taxon>Methanobacteriati</taxon>
        <taxon>Methanobacteriota</taxon>
        <taxon>Stenosarchaea group</taxon>
        <taxon>Halobacteria</taxon>
        <taxon>Halobacteriales</taxon>
        <taxon>Haloferacaceae</taxon>
        <taxon>Candidatus Halobonum</taxon>
    </lineage>
</organism>
<dbReference type="Pfam" id="PF24366">
    <property type="entry name" value="DUF7522"/>
    <property type="match status" value="1"/>
</dbReference>